<evidence type="ECO:0000256" key="1">
    <source>
        <dbReference type="SAM" id="SignalP"/>
    </source>
</evidence>
<dbReference type="EMBL" id="GANO01005035">
    <property type="protein sequence ID" value="JAB54836.1"/>
    <property type="molecule type" value="mRNA"/>
</dbReference>
<proteinExistence type="evidence at transcript level"/>
<sequence length="104" mass="12001">MNFLLLLISILMTIDYVKSTPILLDKLFGFSAYHASHQSHSHNSPSSGYRNSHKSRDYYYHTTKATKSREHRGRSYKELCRVINANPYAFPGRVPYPAAPFCPY</sequence>
<accession>U5EKY8</accession>
<name>U5EKY8_9DIPT</name>
<dbReference type="AlphaFoldDB" id="U5EKY8"/>
<feature type="chain" id="PRO_5004659823" evidence="1">
    <location>
        <begin position="20"/>
        <end position="104"/>
    </location>
</feature>
<keyword evidence="1" id="KW-0732">Signal</keyword>
<feature type="signal peptide" evidence="1">
    <location>
        <begin position="1"/>
        <end position="19"/>
    </location>
</feature>
<evidence type="ECO:0000313" key="2">
    <source>
        <dbReference type="EMBL" id="JAB54836.1"/>
    </source>
</evidence>
<reference evidence="2" key="1">
    <citation type="journal article" date="2014" name="Insect Biochem. Mol. Biol.">
        <title>An insight into the sialome of the frog biting fly, Corethrella appendiculata.</title>
        <authorList>
            <person name="Ribeiro J.M.C."/>
            <person name="Chagas A.C."/>
            <person name="Pham V.M."/>
            <person name="Lounibos L.P."/>
            <person name="Calvo E."/>
        </authorList>
    </citation>
    <scope>NUCLEOTIDE SEQUENCE</scope>
    <source>
        <tissue evidence="2">Salivary glands</tissue>
    </source>
</reference>
<protein>
    <submittedName>
        <fullName evidence="2">Putative conserved secreted protein</fullName>
    </submittedName>
</protein>
<organism evidence="2">
    <name type="scientific">Corethrella appendiculata</name>
    <dbReference type="NCBI Taxonomy" id="1370023"/>
    <lineage>
        <taxon>Eukaryota</taxon>
        <taxon>Metazoa</taxon>
        <taxon>Ecdysozoa</taxon>
        <taxon>Arthropoda</taxon>
        <taxon>Hexapoda</taxon>
        <taxon>Insecta</taxon>
        <taxon>Pterygota</taxon>
        <taxon>Neoptera</taxon>
        <taxon>Endopterygota</taxon>
        <taxon>Diptera</taxon>
        <taxon>Nematocera</taxon>
        <taxon>Culicoidea</taxon>
        <taxon>Chaoboridae</taxon>
        <taxon>Corethrella</taxon>
    </lineage>
</organism>